<dbReference type="Proteomes" id="UP000676386">
    <property type="component" value="Unassembled WGS sequence"/>
</dbReference>
<sequence>MQHLFSEYTVEDARIEKFHKKEKRKAQRPKQKAIEADDKPVIAYIIRFNGFLLSAFRSH</sequence>
<comment type="caution">
    <text evidence="1">The sequence shown here is derived from an EMBL/GenBank/DDBJ whole genome shotgun (WGS) entry which is preliminary data.</text>
</comment>
<accession>A0ABS5J274</accession>
<protein>
    <submittedName>
        <fullName evidence="1">Uncharacterized protein</fullName>
    </submittedName>
</protein>
<name>A0ABS5J274_9BACT</name>
<gene>
    <name evidence="1" type="ORF">KE626_18540</name>
</gene>
<dbReference type="EMBL" id="JAGTXB010000009">
    <property type="protein sequence ID" value="MBS0029328.1"/>
    <property type="molecule type" value="Genomic_DNA"/>
</dbReference>
<reference evidence="1 2" key="1">
    <citation type="submission" date="2021-04" db="EMBL/GenBank/DDBJ databases">
        <title>Chitinophaga sp. nov., isolated from the rhizosphere soil.</title>
        <authorList>
            <person name="He S."/>
        </authorList>
    </citation>
    <scope>NUCLEOTIDE SEQUENCE [LARGE SCALE GENOMIC DNA]</scope>
    <source>
        <strain evidence="1 2">2R12</strain>
    </source>
</reference>
<proteinExistence type="predicted"/>
<dbReference type="RefSeq" id="WP_211974431.1">
    <property type="nucleotide sequence ID" value="NZ_CBFHAM010000054.1"/>
</dbReference>
<organism evidence="1 2">
    <name type="scientific">Chitinophaga hostae</name>
    <dbReference type="NCBI Taxonomy" id="2831022"/>
    <lineage>
        <taxon>Bacteria</taxon>
        <taxon>Pseudomonadati</taxon>
        <taxon>Bacteroidota</taxon>
        <taxon>Chitinophagia</taxon>
        <taxon>Chitinophagales</taxon>
        <taxon>Chitinophagaceae</taxon>
        <taxon>Chitinophaga</taxon>
    </lineage>
</organism>
<keyword evidence="2" id="KW-1185">Reference proteome</keyword>
<evidence type="ECO:0000313" key="2">
    <source>
        <dbReference type="Proteomes" id="UP000676386"/>
    </source>
</evidence>
<evidence type="ECO:0000313" key="1">
    <source>
        <dbReference type="EMBL" id="MBS0029328.1"/>
    </source>
</evidence>